<gene>
    <name evidence="1" type="ORF">NSPZN2_10003</name>
</gene>
<reference evidence="1 2" key="1">
    <citation type="submission" date="2021-02" db="EMBL/GenBank/DDBJ databases">
        <authorList>
            <person name="Han P."/>
        </authorList>
    </citation>
    <scope>NUCLEOTIDE SEQUENCE [LARGE SCALE GENOMIC DNA]</scope>
    <source>
        <strain evidence="1">Candidatus Nitrospira sp. ZN2</strain>
    </source>
</reference>
<name>A0ABM8QAN6_9BACT</name>
<evidence type="ECO:0000313" key="2">
    <source>
        <dbReference type="Proteomes" id="UP000675880"/>
    </source>
</evidence>
<evidence type="ECO:0000313" key="1">
    <source>
        <dbReference type="EMBL" id="CAE6686684.1"/>
    </source>
</evidence>
<comment type="caution">
    <text evidence="1">The sequence shown here is derived from an EMBL/GenBank/DDBJ whole genome shotgun (WGS) entry which is preliminary data.</text>
</comment>
<keyword evidence="2" id="KW-1185">Reference proteome</keyword>
<sequence length="278" mass="30339">MPTKPHPFAQQMQTVAELMLAVSGESVSVIKRAAPEQALKLKSQDEWGIYLEFLRAMFNLTDRVSALHIPLKEQPQFMDELTDTVIDQLKKALEPAFGAGNDQMEIVMTIGTAVSESRQTYERYRFLVTEDSKAKNDMYQDFSDRVARAVGAPGNPKVTAAATLCIAAVLPALTGIFEGQAPPVTADATSGATADSTSVPPRGATGADIKLVSVMSSIKGEEVETRWGLHPRFRQDLTQEEAKQLTATMNRVAKILGERYAAVAFSDQWASWHKAGHA</sequence>
<organism evidence="1 2">
    <name type="scientific">Nitrospira defluvii</name>
    <dbReference type="NCBI Taxonomy" id="330214"/>
    <lineage>
        <taxon>Bacteria</taxon>
        <taxon>Pseudomonadati</taxon>
        <taxon>Nitrospirota</taxon>
        <taxon>Nitrospiria</taxon>
        <taxon>Nitrospirales</taxon>
        <taxon>Nitrospiraceae</taxon>
        <taxon>Nitrospira</taxon>
    </lineage>
</organism>
<accession>A0ABM8QAN6</accession>
<dbReference type="Proteomes" id="UP000675880">
    <property type="component" value="Unassembled WGS sequence"/>
</dbReference>
<protein>
    <submittedName>
        <fullName evidence="1">Uncharacterized protein</fullName>
    </submittedName>
</protein>
<dbReference type="EMBL" id="CAJNBJ010000001">
    <property type="protein sequence ID" value="CAE6686684.1"/>
    <property type="molecule type" value="Genomic_DNA"/>
</dbReference>
<proteinExistence type="predicted"/>
<dbReference type="RefSeq" id="WP_213039965.1">
    <property type="nucleotide sequence ID" value="NZ_CAJNBJ010000001.1"/>
</dbReference>